<accession>A0AAD6UW79</accession>
<protein>
    <submittedName>
        <fullName evidence="3">Uncharacterized protein</fullName>
    </submittedName>
</protein>
<evidence type="ECO:0000313" key="4">
    <source>
        <dbReference type="Proteomes" id="UP001219525"/>
    </source>
</evidence>
<feature type="region of interest" description="Disordered" evidence="1">
    <location>
        <begin position="99"/>
        <end position="160"/>
    </location>
</feature>
<dbReference type="EMBL" id="JARJCW010000086">
    <property type="protein sequence ID" value="KAJ7196121.1"/>
    <property type="molecule type" value="Genomic_DNA"/>
</dbReference>
<dbReference type="AlphaFoldDB" id="A0AAD6UW79"/>
<feature type="signal peptide" evidence="2">
    <location>
        <begin position="1"/>
        <end position="27"/>
    </location>
</feature>
<evidence type="ECO:0000256" key="2">
    <source>
        <dbReference type="SAM" id="SignalP"/>
    </source>
</evidence>
<dbReference type="Proteomes" id="UP001219525">
    <property type="component" value="Unassembled WGS sequence"/>
</dbReference>
<feature type="chain" id="PRO_5041958214" evidence="2">
    <location>
        <begin position="28"/>
        <end position="308"/>
    </location>
</feature>
<comment type="caution">
    <text evidence="3">The sequence shown here is derived from an EMBL/GenBank/DDBJ whole genome shotgun (WGS) entry which is preliminary data.</text>
</comment>
<reference evidence="3" key="1">
    <citation type="submission" date="2023-03" db="EMBL/GenBank/DDBJ databases">
        <title>Massive genome expansion in bonnet fungi (Mycena s.s.) driven by repeated elements and novel gene families across ecological guilds.</title>
        <authorList>
            <consortium name="Lawrence Berkeley National Laboratory"/>
            <person name="Harder C.B."/>
            <person name="Miyauchi S."/>
            <person name="Viragh M."/>
            <person name="Kuo A."/>
            <person name="Thoen E."/>
            <person name="Andreopoulos B."/>
            <person name="Lu D."/>
            <person name="Skrede I."/>
            <person name="Drula E."/>
            <person name="Henrissat B."/>
            <person name="Morin E."/>
            <person name="Kohler A."/>
            <person name="Barry K."/>
            <person name="LaButti K."/>
            <person name="Morin E."/>
            <person name="Salamov A."/>
            <person name="Lipzen A."/>
            <person name="Mereny Z."/>
            <person name="Hegedus B."/>
            <person name="Baldrian P."/>
            <person name="Stursova M."/>
            <person name="Weitz H."/>
            <person name="Taylor A."/>
            <person name="Grigoriev I.V."/>
            <person name="Nagy L.G."/>
            <person name="Martin F."/>
            <person name="Kauserud H."/>
        </authorList>
    </citation>
    <scope>NUCLEOTIDE SEQUENCE</scope>
    <source>
        <strain evidence="3">9144</strain>
    </source>
</reference>
<evidence type="ECO:0000313" key="3">
    <source>
        <dbReference type="EMBL" id="KAJ7196121.1"/>
    </source>
</evidence>
<feature type="compositionally biased region" description="Low complexity" evidence="1">
    <location>
        <begin position="282"/>
        <end position="292"/>
    </location>
</feature>
<organism evidence="3 4">
    <name type="scientific">Mycena pura</name>
    <dbReference type="NCBI Taxonomy" id="153505"/>
    <lineage>
        <taxon>Eukaryota</taxon>
        <taxon>Fungi</taxon>
        <taxon>Dikarya</taxon>
        <taxon>Basidiomycota</taxon>
        <taxon>Agaricomycotina</taxon>
        <taxon>Agaricomycetes</taxon>
        <taxon>Agaricomycetidae</taxon>
        <taxon>Agaricales</taxon>
        <taxon>Marasmiineae</taxon>
        <taxon>Mycenaceae</taxon>
        <taxon>Mycena</taxon>
    </lineage>
</organism>
<feature type="compositionally biased region" description="Gly residues" evidence="1">
    <location>
        <begin position="149"/>
        <end position="158"/>
    </location>
</feature>
<keyword evidence="2" id="KW-0732">Signal</keyword>
<sequence>MNTAAFSASCVSIAMLTSICFLSSCGSRVVTTVFQQPASRKSRFSSSIHGPCSFVRRYSTSSTRSARARSCSYSRRTASMRRTNCAAVGRQCRLGARGCPRPPAGARARARRAGAPAAPSRSTPRPTGRGCGSAPRSRRAGRAPPACARGGGGGGGSCGARAARDEEGCVAVERALHDRRGAEQTRDRRGREEVPEGEDVRGAPEAEVKHLREVVEFRRAEGNLDAALRRATQEPLPVGKDDVARCAGDGGLDIRDNDAAALGRRALADDVEPGSETERHGGASSPGSQGPPTIGPETIALAGYGDHG</sequence>
<feature type="region of interest" description="Disordered" evidence="1">
    <location>
        <begin position="179"/>
        <end position="207"/>
    </location>
</feature>
<evidence type="ECO:0000256" key="1">
    <source>
        <dbReference type="SAM" id="MobiDB-lite"/>
    </source>
</evidence>
<keyword evidence="4" id="KW-1185">Reference proteome</keyword>
<proteinExistence type="predicted"/>
<gene>
    <name evidence="3" type="ORF">GGX14DRAFT_673965</name>
</gene>
<feature type="compositionally biased region" description="Low complexity" evidence="1">
    <location>
        <begin position="99"/>
        <end position="135"/>
    </location>
</feature>
<name>A0AAD6UW79_9AGAR</name>
<feature type="region of interest" description="Disordered" evidence="1">
    <location>
        <begin position="264"/>
        <end position="308"/>
    </location>
</feature>